<evidence type="ECO:0000313" key="2">
    <source>
        <dbReference type="EMBL" id="EMF08762.1"/>
    </source>
</evidence>
<dbReference type="EMBL" id="KB456270">
    <property type="protein sequence ID" value="EMF08762.1"/>
    <property type="molecule type" value="Genomic_DNA"/>
</dbReference>
<organism evidence="2 3">
    <name type="scientific">Sphaerulina musiva (strain SO2202)</name>
    <name type="common">Poplar stem canker fungus</name>
    <name type="synonym">Septoria musiva</name>
    <dbReference type="NCBI Taxonomy" id="692275"/>
    <lineage>
        <taxon>Eukaryota</taxon>
        <taxon>Fungi</taxon>
        <taxon>Dikarya</taxon>
        <taxon>Ascomycota</taxon>
        <taxon>Pezizomycotina</taxon>
        <taxon>Dothideomycetes</taxon>
        <taxon>Dothideomycetidae</taxon>
        <taxon>Mycosphaerellales</taxon>
        <taxon>Mycosphaerellaceae</taxon>
        <taxon>Sphaerulina</taxon>
    </lineage>
</organism>
<evidence type="ECO:0000313" key="3">
    <source>
        <dbReference type="Proteomes" id="UP000016931"/>
    </source>
</evidence>
<reference evidence="2 3" key="1">
    <citation type="journal article" date="2012" name="PLoS Pathog.">
        <title>Diverse lifestyles and strategies of plant pathogenesis encoded in the genomes of eighteen Dothideomycetes fungi.</title>
        <authorList>
            <person name="Ohm R.A."/>
            <person name="Feau N."/>
            <person name="Henrissat B."/>
            <person name="Schoch C.L."/>
            <person name="Horwitz B.A."/>
            <person name="Barry K.W."/>
            <person name="Condon B.J."/>
            <person name="Copeland A.C."/>
            <person name="Dhillon B."/>
            <person name="Glaser F."/>
            <person name="Hesse C.N."/>
            <person name="Kosti I."/>
            <person name="LaButti K."/>
            <person name="Lindquist E.A."/>
            <person name="Lucas S."/>
            <person name="Salamov A.A."/>
            <person name="Bradshaw R.E."/>
            <person name="Ciuffetti L."/>
            <person name="Hamelin R.C."/>
            <person name="Kema G.H.J."/>
            <person name="Lawrence C."/>
            <person name="Scott J.A."/>
            <person name="Spatafora J.W."/>
            <person name="Turgeon B.G."/>
            <person name="de Wit P.J.G.M."/>
            <person name="Zhong S."/>
            <person name="Goodwin S.B."/>
            <person name="Grigoriev I.V."/>
        </authorList>
    </citation>
    <scope>NUCLEOTIDE SEQUENCE [LARGE SCALE GENOMIC DNA]</scope>
    <source>
        <strain evidence="2 3">SO2202</strain>
    </source>
</reference>
<gene>
    <name evidence="2" type="ORF">SEPMUDRAFT_151704</name>
</gene>
<dbReference type="AlphaFoldDB" id="M3CXC9"/>
<sequence length="133" mass="14940">MCARGERVKSSRMGKMENRQHGEECWVRWAGSLCEAEEDGSSRKRGQEQEHVISTTSTSTTATTTTSRRGEHAVLKHPGWQRCLADSHVGCAEVDRPETLMDSTSRHHRHHSLSRQLSVFRSAFTCQGQSFGP</sequence>
<proteinExistence type="predicted"/>
<dbReference type="GeneID" id="27904127"/>
<evidence type="ECO:0000256" key="1">
    <source>
        <dbReference type="SAM" id="MobiDB-lite"/>
    </source>
</evidence>
<feature type="region of interest" description="Disordered" evidence="1">
    <location>
        <begin position="37"/>
        <end position="73"/>
    </location>
</feature>
<accession>M3CXC9</accession>
<protein>
    <submittedName>
        <fullName evidence="2">Uncharacterized protein</fullName>
    </submittedName>
</protein>
<feature type="compositionally biased region" description="Low complexity" evidence="1">
    <location>
        <begin position="54"/>
        <end position="67"/>
    </location>
</feature>
<feature type="region of interest" description="Disordered" evidence="1">
    <location>
        <begin position="1"/>
        <end position="20"/>
    </location>
</feature>
<dbReference type="HOGENOM" id="CLU_1908003_0_0_1"/>
<feature type="compositionally biased region" description="Basic and acidic residues" evidence="1">
    <location>
        <begin position="40"/>
        <end position="51"/>
    </location>
</feature>
<name>M3CXC9_SPHMS</name>
<keyword evidence="3" id="KW-1185">Reference proteome</keyword>
<dbReference type="Proteomes" id="UP000016931">
    <property type="component" value="Unassembled WGS sequence"/>
</dbReference>
<dbReference type="RefSeq" id="XP_016756883.1">
    <property type="nucleotide sequence ID" value="XM_016906990.1"/>
</dbReference>